<comment type="caution">
    <text evidence="11">The sequence shown here is derived from an EMBL/GenBank/DDBJ whole genome shotgun (WGS) entry which is preliminary data.</text>
</comment>
<evidence type="ECO:0000256" key="1">
    <source>
        <dbReference type="ARBA" id="ARBA00004651"/>
    </source>
</evidence>
<evidence type="ECO:0000313" key="11">
    <source>
        <dbReference type="EMBL" id="HEB95649.1"/>
    </source>
</evidence>
<evidence type="ECO:0000256" key="3">
    <source>
        <dbReference type="ARBA" id="ARBA00022475"/>
    </source>
</evidence>
<dbReference type="PANTHER" id="PTHR30598:SF3">
    <property type="entry name" value="RESPIRATORY NITRATE REDUCTASE 1 GAMMA CHAIN"/>
    <property type="match status" value="1"/>
</dbReference>
<dbReference type="InterPro" id="IPR023234">
    <property type="entry name" value="NarG-like_domain"/>
</dbReference>
<evidence type="ECO:0000256" key="8">
    <source>
        <dbReference type="ARBA" id="ARBA00023136"/>
    </source>
</evidence>
<dbReference type="InterPro" id="IPR036197">
    <property type="entry name" value="NarG-like_sf"/>
</dbReference>
<evidence type="ECO:0000256" key="4">
    <source>
        <dbReference type="ARBA" id="ARBA00022692"/>
    </source>
</evidence>
<keyword evidence="3" id="KW-1003">Cell membrane</keyword>
<keyword evidence="5" id="KW-0249">Electron transport</keyword>
<evidence type="ECO:0000256" key="6">
    <source>
        <dbReference type="ARBA" id="ARBA00022989"/>
    </source>
</evidence>
<feature type="transmembrane region" description="Helical" evidence="9">
    <location>
        <begin position="145"/>
        <end position="165"/>
    </location>
</feature>
<gene>
    <name evidence="11" type="ORF">ENI96_04365</name>
</gene>
<keyword evidence="7" id="KW-0560">Oxidoreductase</keyword>
<comment type="subcellular location">
    <subcellularLocation>
        <location evidence="1">Cell membrane</location>
        <topology evidence="1">Multi-pass membrane protein</topology>
    </subcellularLocation>
</comment>
<proteinExistence type="predicted"/>
<dbReference type="GO" id="GO:0019645">
    <property type="term" value="P:anaerobic electron transport chain"/>
    <property type="evidence" value="ECO:0007669"/>
    <property type="project" value="TreeGrafter"/>
</dbReference>
<dbReference type="SUPFAM" id="SSF103501">
    <property type="entry name" value="Respiratory nitrate reductase 1 gamma chain"/>
    <property type="match status" value="1"/>
</dbReference>
<feature type="domain" description="NarG-like" evidence="10">
    <location>
        <begin position="72"/>
        <end position="215"/>
    </location>
</feature>
<reference evidence="11" key="1">
    <citation type="journal article" date="2020" name="mSystems">
        <title>Genome- and Community-Level Interaction Insights into Carbon Utilization and Element Cycling Functions of Hydrothermarchaeota in Hydrothermal Sediment.</title>
        <authorList>
            <person name="Zhou Z."/>
            <person name="Liu Y."/>
            <person name="Xu W."/>
            <person name="Pan J."/>
            <person name="Luo Z.H."/>
            <person name="Li M."/>
        </authorList>
    </citation>
    <scope>NUCLEOTIDE SEQUENCE [LARGE SCALE GENOMIC DNA]</scope>
    <source>
        <strain evidence="11">HyVt-443</strain>
    </source>
</reference>
<keyword evidence="8 9" id="KW-0472">Membrane</keyword>
<evidence type="ECO:0000259" key="10">
    <source>
        <dbReference type="Pfam" id="PF02665"/>
    </source>
</evidence>
<feature type="transmembrane region" description="Helical" evidence="9">
    <location>
        <begin position="191"/>
        <end position="209"/>
    </location>
</feature>
<feature type="transmembrane region" description="Helical" evidence="9">
    <location>
        <begin position="71"/>
        <end position="92"/>
    </location>
</feature>
<accession>A0A831RN97</accession>
<feature type="transmembrane region" description="Helical" evidence="9">
    <location>
        <begin position="6"/>
        <end position="25"/>
    </location>
</feature>
<dbReference type="Proteomes" id="UP000886251">
    <property type="component" value="Unassembled WGS sequence"/>
</dbReference>
<dbReference type="GO" id="GO:0009055">
    <property type="term" value="F:electron transfer activity"/>
    <property type="evidence" value="ECO:0007669"/>
    <property type="project" value="TreeGrafter"/>
</dbReference>
<dbReference type="GO" id="GO:0005886">
    <property type="term" value="C:plasma membrane"/>
    <property type="evidence" value="ECO:0007669"/>
    <property type="project" value="UniProtKB-SubCell"/>
</dbReference>
<feature type="transmembrane region" description="Helical" evidence="9">
    <location>
        <begin position="112"/>
        <end position="133"/>
    </location>
</feature>
<dbReference type="GO" id="GO:0020037">
    <property type="term" value="F:heme binding"/>
    <property type="evidence" value="ECO:0007669"/>
    <property type="project" value="TreeGrafter"/>
</dbReference>
<name>A0A831RN97_9GAMM</name>
<evidence type="ECO:0000256" key="7">
    <source>
        <dbReference type="ARBA" id="ARBA00023002"/>
    </source>
</evidence>
<evidence type="ECO:0000256" key="5">
    <source>
        <dbReference type="ARBA" id="ARBA00022982"/>
    </source>
</evidence>
<dbReference type="AlphaFoldDB" id="A0A831RN97"/>
<keyword evidence="2" id="KW-0813">Transport</keyword>
<dbReference type="PANTHER" id="PTHR30598">
    <property type="entry name" value="NITRATE REDUCTASE PRIVATE CHAPERONE, REDOX ENZYME MATURATION PROTEIN REMP FAMILY"/>
    <property type="match status" value="1"/>
</dbReference>
<dbReference type="Gene3D" id="1.20.950.20">
    <property type="entry name" value="Transmembrane di-heme cytochromes, Chain C"/>
    <property type="match status" value="1"/>
</dbReference>
<keyword evidence="6 9" id="KW-1133">Transmembrane helix</keyword>
<organism evidence="11">
    <name type="scientific">Sedimenticola thiotaurini</name>
    <dbReference type="NCBI Taxonomy" id="1543721"/>
    <lineage>
        <taxon>Bacteria</taxon>
        <taxon>Pseudomonadati</taxon>
        <taxon>Pseudomonadota</taxon>
        <taxon>Gammaproteobacteria</taxon>
        <taxon>Chromatiales</taxon>
        <taxon>Sedimenticolaceae</taxon>
        <taxon>Sedimenticola</taxon>
    </lineage>
</organism>
<evidence type="ECO:0000256" key="2">
    <source>
        <dbReference type="ARBA" id="ARBA00022448"/>
    </source>
</evidence>
<dbReference type="GO" id="GO:0008940">
    <property type="term" value="F:nitrate reductase activity"/>
    <property type="evidence" value="ECO:0007669"/>
    <property type="project" value="TreeGrafter"/>
</dbReference>
<protein>
    <submittedName>
        <fullName evidence="11">Nitrate reductase</fullName>
    </submittedName>
</protein>
<evidence type="ECO:0000256" key="9">
    <source>
        <dbReference type="SAM" id="Phobius"/>
    </source>
</evidence>
<dbReference type="EMBL" id="DRKP01000052">
    <property type="protein sequence ID" value="HEB95649.1"/>
    <property type="molecule type" value="Genomic_DNA"/>
</dbReference>
<keyword evidence="4 9" id="KW-0812">Transmembrane</keyword>
<dbReference type="Pfam" id="PF02665">
    <property type="entry name" value="Nitrate_red_gam"/>
    <property type="match status" value="1"/>
</dbReference>
<sequence>MSLFFALLYIVAALILVVGLARKIIQYARTPAPLKIPTTPAPVTGAGVVMRLFREVVFFESLFKSTKWTWIFGWMFHIGLLLVLLRHLRYFIDPSWIPAWLWLPIELVQPFGVYAGFAMVAGLTGLFLRRIFVDRVRYISSPSDYLWLLLLGFIGFSGLTMKFVARTDVVMVKQFFTGLWTLDWGPLPADLPLIVHLSLVAILMILFPFSKLLHVPGVFFSPTRNQVDNPREKRHVAPWARALDEQEQN</sequence>
<dbReference type="InterPro" id="IPR051936">
    <property type="entry name" value="Heme-iron_electron_transfer"/>
</dbReference>